<dbReference type="GO" id="GO:0016787">
    <property type="term" value="F:hydrolase activity"/>
    <property type="evidence" value="ECO:0007669"/>
    <property type="project" value="UniProtKB-KW"/>
</dbReference>
<protein>
    <recommendedName>
        <fullName evidence="2">Alpha/beta hydrolase fold-3 domain-containing protein</fullName>
    </recommendedName>
</protein>
<dbReference type="Gene3D" id="3.40.50.1820">
    <property type="entry name" value="alpha/beta hydrolase"/>
    <property type="match status" value="1"/>
</dbReference>
<dbReference type="InterPro" id="IPR013094">
    <property type="entry name" value="AB_hydrolase_3"/>
</dbReference>
<dbReference type="SUPFAM" id="SSF53474">
    <property type="entry name" value="alpha/beta-Hydrolases"/>
    <property type="match status" value="1"/>
</dbReference>
<dbReference type="PANTHER" id="PTHR48081">
    <property type="entry name" value="AB HYDROLASE SUPERFAMILY PROTEIN C4A8.06C"/>
    <property type="match status" value="1"/>
</dbReference>
<evidence type="ECO:0000313" key="3">
    <source>
        <dbReference type="EMBL" id="CAG8066464.1"/>
    </source>
</evidence>
<accession>A0A9W4MQ88</accession>
<sequence length="289" mass="32255">MNQQEKIKFAGQLRQVASKQYPEYSPRPDAILHIPSRAEERSICVHKYEPSQKSSPGPVLINFHGSGFIMRLHGSDEEFARQVASNTDYTVLDCAYRLAPEDPWPAAVDDVEDVVKWVLSRPTEFLPSRISISGFSAGGNLALVASSTLFPRQFEKVLAVYPAVNLFQDGASKAAPDPNGEPIPTWMTDIFTDCYVGQNNKKDPRISPFFSAPESFPDKCCFVTCARDNLCPEAEDLAMQIKSAPGKLVYHRRMDECGHAFDKTYKLGSTEEKVKDAAYSFLISFLNNE</sequence>
<dbReference type="InterPro" id="IPR050300">
    <property type="entry name" value="GDXG_lipolytic_enzyme"/>
</dbReference>
<name>A0A9W4MQ88_PENNA</name>
<dbReference type="GO" id="GO:0072330">
    <property type="term" value="P:monocarboxylic acid biosynthetic process"/>
    <property type="evidence" value="ECO:0007669"/>
    <property type="project" value="UniProtKB-ARBA"/>
</dbReference>
<dbReference type="Pfam" id="PF07859">
    <property type="entry name" value="Abhydrolase_3"/>
    <property type="match status" value="1"/>
</dbReference>
<gene>
    <name evidence="3" type="ORF">PNAL_LOCUS3726</name>
</gene>
<dbReference type="OrthoDB" id="408631at2759"/>
<organism evidence="3 4">
    <name type="scientific">Penicillium nalgiovense</name>
    <dbReference type="NCBI Taxonomy" id="60175"/>
    <lineage>
        <taxon>Eukaryota</taxon>
        <taxon>Fungi</taxon>
        <taxon>Dikarya</taxon>
        <taxon>Ascomycota</taxon>
        <taxon>Pezizomycotina</taxon>
        <taxon>Eurotiomycetes</taxon>
        <taxon>Eurotiomycetidae</taxon>
        <taxon>Eurotiales</taxon>
        <taxon>Aspergillaceae</taxon>
        <taxon>Penicillium</taxon>
    </lineage>
</organism>
<dbReference type="EMBL" id="CAJVNV010000129">
    <property type="protein sequence ID" value="CAG8066464.1"/>
    <property type="molecule type" value="Genomic_DNA"/>
</dbReference>
<keyword evidence="1" id="KW-0378">Hydrolase</keyword>
<feature type="domain" description="Alpha/beta hydrolase fold-3" evidence="2">
    <location>
        <begin position="60"/>
        <end position="261"/>
    </location>
</feature>
<dbReference type="PANTHER" id="PTHR48081:SF8">
    <property type="entry name" value="ALPHA_BETA HYDROLASE FOLD-3 DOMAIN-CONTAINING PROTEIN-RELATED"/>
    <property type="match status" value="1"/>
</dbReference>
<proteinExistence type="predicted"/>
<dbReference type="InterPro" id="IPR029058">
    <property type="entry name" value="AB_hydrolase_fold"/>
</dbReference>
<evidence type="ECO:0000256" key="1">
    <source>
        <dbReference type="ARBA" id="ARBA00022801"/>
    </source>
</evidence>
<comment type="caution">
    <text evidence="3">The sequence shown here is derived from an EMBL/GenBank/DDBJ whole genome shotgun (WGS) entry which is preliminary data.</text>
</comment>
<evidence type="ECO:0000313" key="4">
    <source>
        <dbReference type="Proteomes" id="UP001153461"/>
    </source>
</evidence>
<dbReference type="Proteomes" id="UP001153461">
    <property type="component" value="Unassembled WGS sequence"/>
</dbReference>
<evidence type="ECO:0000259" key="2">
    <source>
        <dbReference type="Pfam" id="PF07859"/>
    </source>
</evidence>
<dbReference type="GO" id="GO:0017000">
    <property type="term" value="P:antibiotic biosynthetic process"/>
    <property type="evidence" value="ECO:0007669"/>
    <property type="project" value="UniProtKB-ARBA"/>
</dbReference>
<dbReference type="AlphaFoldDB" id="A0A9W4MQ88"/>
<reference evidence="3" key="1">
    <citation type="submission" date="2021-07" db="EMBL/GenBank/DDBJ databases">
        <authorList>
            <person name="Branca A.L. A."/>
        </authorList>
    </citation>
    <scope>NUCLEOTIDE SEQUENCE</scope>
</reference>